<dbReference type="PROSITE" id="PS50089">
    <property type="entry name" value="ZF_RING_2"/>
    <property type="match status" value="1"/>
</dbReference>
<feature type="compositionally biased region" description="Polar residues" evidence="5">
    <location>
        <begin position="263"/>
        <end position="272"/>
    </location>
</feature>
<feature type="region of interest" description="Disordered" evidence="5">
    <location>
        <begin position="435"/>
        <end position="484"/>
    </location>
</feature>
<dbReference type="PANTHER" id="PTHR23041">
    <property type="entry name" value="RING FINGER DOMAIN-CONTAINING"/>
    <property type="match status" value="1"/>
</dbReference>
<evidence type="ECO:0000259" key="6">
    <source>
        <dbReference type="PROSITE" id="PS50089"/>
    </source>
</evidence>
<proteinExistence type="predicted"/>
<evidence type="ECO:0000256" key="2">
    <source>
        <dbReference type="ARBA" id="ARBA00022771"/>
    </source>
</evidence>
<accession>A0AA38X010</accession>
<evidence type="ECO:0000256" key="1">
    <source>
        <dbReference type="ARBA" id="ARBA00022723"/>
    </source>
</evidence>
<dbReference type="SMART" id="SM00184">
    <property type="entry name" value="RING"/>
    <property type="match status" value="1"/>
</dbReference>
<dbReference type="Pfam" id="PF13923">
    <property type="entry name" value="zf-C3HC4_2"/>
    <property type="match status" value="1"/>
</dbReference>
<dbReference type="SUPFAM" id="SSF57850">
    <property type="entry name" value="RING/U-box"/>
    <property type="match status" value="1"/>
</dbReference>
<comment type="caution">
    <text evidence="7">The sequence shown here is derived from an EMBL/GenBank/DDBJ whole genome shotgun (WGS) entry which is preliminary data.</text>
</comment>
<feature type="compositionally biased region" description="Low complexity" evidence="5">
    <location>
        <begin position="273"/>
        <end position="294"/>
    </location>
</feature>
<evidence type="ECO:0000313" key="8">
    <source>
        <dbReference type="Proteomes" id="UP001172673"/>
    </source>
</evidence>
<keyword evidence="2 4" id="KW-0863">Zinc-finger</keyword>
<dbReference type="InterPro" id="IPR017907">
    <property type="entry name" value="Znf_RING_CS"/>
</dbReference>
<dbReference type="EMBL" id="JAPDRK010000019">
    <property type="protein sequence ID" value="KAJ9604284.1"/>
    <property type="molecule type" value="Genomic_DNA"/>
</dbReference>
<feature type="region of interest" description="Disordered" evidence="5">
    <location>
        <begin position="1"/>
        <end position="73"/>
    </location>
</feature>
<keyword evidence="3" id="KW-0862">Zinc</keyword>
<feature type="compositionally biased region" description="Basic and acidic residues" evidence="5">
    <location>
        <begin position="238"/>
        <end position="262"/>
    </location>
</feature>
<dbReference type="InterPro" id="IPR001841">
    <property type="entry name" value="Znf_RING"/>
</dbReference>
<keyword evidence="8" id="KW-1185">Reference proteome</keyword>
<dbReference type="InterPro" id="IPR047134">
    <property type="entry name" value="RNF4"/>
</dbReference>
<evidence type="ECO:0000256" key="4">
    <source>
        <dbReference type="PROSITE-ProRule" id="PRU00175"/>
    </source>
</evidence>
<sequence>MSSTSPEPTPFLFLSGNRPALPHDPSRQRPSPQPLRRSSPRLFRDFFSAMSDTASRRHATLPRPFPSNQDPLHSVNQALENANRAIQDAQEAFHVARRLTSESEARRLRTDSEAPGQLVDLTRTSSPPLPALHNPGAAESHYISHTTHPHDSFPADRSRRSNILHQPVYPPIPHLERGSPPNYDAHNLPHYHRGGVRFWPGYRQTGPPGDVHLPRIRTLGEGRLPSAFGGSSTVEEEAITRQRENHSNWERTQARNRERQLHQEVNQQAQDNSQQSSPSNMSPPSSSSSRPTTRSSRRRHSTPQLPSDPSIDEVDLTAVDDPASLSAALSKQREDAILAQNPGTEAGRTPLTAYKCPVCMDSPTDATSTACGHVFCHRCIIDTLNWSIEQRREDAPANRKVKGVCPVCRKPLDLKDTPGSGRSLVPLELKLLVKKRKRDPEPEPRNGKGKAKLLVKAETLSDDEETGYSGTSRTRKQERESTEDAIWSAFTYGMDVENT</sequence>
<reference evidence="7" key="1">
    <citation type="submission" date="2022-10" db="EMBL/GenBank/DDBJ databases">
        <title>Culturing micro-colonial fungi from biological soil crusts in the Mojave desert and describing Neophaeococcomyces mojavensis, and introducing the new genera and species Taxawa tesnikishii.</title>
        <authorList>
            <person name="Kurbessoian T."/>
            <person name="Stajich J.E."/>
        </authorList>
    </citation>
    <scope>NUCLEOTIDE SEQUENCE</scope>
    <source>
        <strain evidence="7">TK_41</strain>
    </source>
</reference>
<protein>
    <recommendedName>
        <fullName evidence="6">RING-type domain-containing protein</fullName>
    </recommendedName>
</protein>
<evidence type="ECO:0000256" key="3">
    <source>
        <dbReference type="ARBA" id="ARBA00022833"/>
    </source>
</evidence>
<dbReference type="AlphaFoldDB" id="A0AA38X010"/>
<evidence type="ECO:0000256" key="5">
    <source>
        <dbReference type="SAM" id="MobiDB-lite"/>
    </source>
</evidence>
<dbReference type="PANTHER" id="PTHR23041:SF78">
    <property type="entry name" value="E3 UBIQUITIN-PROTEIN LIGASE RNF4"/>
    <property type="match status" value="1"/>
</dbReference>
<evidence type="ECO:0000313" key="7">
    <source>
        <dbReference type="EMBL" id="KAJ9604284.1"/>
    </source>
</evidence>
<organism evidence="7 8">
    <name type="scientific">Cladophialophora chaetospira</name>
    <dbReference type="NCBI Taxonomy" id="386627"/>
    <lineage>
        <taxon>Eukaryota</taxon>
        <taxon>Fungi</taxon>
        <taxon>Dikarya</taxon>
        <taxon>Ascomycota</taxon>
        <taxon>Pezizomycotina</taxon>
        <taxon>Eurotiomycetes</taxon>
        <taxon>Chaetothyriomycetidae</taxon>
        <taxon>Chaetothyriales</taxon>
        <taxon>Herpotrichiellaceae</taxon>
        <taxon>Cladophialophora</taxon>
    </lineage>
</organism>
<gene>
    <name evidence="7" type="ORF">H2200_011118</name>
</gene>
<keyword evidence="1" id="KW-0479">Metal-binding</keyword>
<feature type="compositionally biased region" description="Low complexity" evidence="5">
    <location>
        <begin position="28"/>
        <end position="48"/>
    </location>
</feature>
<dbReference type="PROSITE" id="PS00518">
    <property type="entry name" value="ZF_RING_1"/>
    <property type="match status" value="1"/>
</dbReference>
<feature type="region of interest" description="Disordered" evidence="5">
    <location>
        <begin position="221"/>
        <end position="313"/>
    </location>
</feature>
<dbReference type="Proteomes" id="UP001172673">
    <property type="component" value="Unassembled WGS sequence"/>
</dbReference>
<feature type="domain" description="RING-type" evidence="6">
    <location>
        <begin position="356"/>
        <end position="409"/>
    </location>
</feature>
<name>A0AA38X010_9EURO</name>
<dbReference type="Gene3D" id="3.30.40.10">
    <property type="entry name" value="Zinc/RING finger domain, C3HC4 (zinc finger)"/>
    <property type="match status" value="1"/>
</dbReference>
<dbReference type="InterPro" id="IPR013083">
    <property type="entry name" value="Znf_RING/FYVE/PHD"/>
</dbReference>
<dbReference type="GO" id="GO:0008270">
    <property type="term" value="F:zinc ion binding"/>
    <property type="evidence" value="ECO:0007669"/>
    <property type="project" value="UniProtKB-KW"/>
</dbReference>